<dbReference type="KEGG" id="kol:Kole_0334"/>
<name>C5CDH5_KOSOT</name>
<reference evidence="1 2" key="2">
    <citation type="journal article" date="2011" name="J. Bacteriol.">
        <title>Genome Sequence of Kosmotoga olearia Strain TBF 19.5.1, a Thermophilic Bacterium with a Wide Growth Temperature Range, Isolated from the Troll B Oil Platform in the North Sea.</title>
        <authorList>
            <person name="Swithers K.S."/>
            <person name="Dipippo J.L."/>
            <person name="Bruce D.C."/>
            <person name="Detter C."/>
            <person name="Tapia R."/>
            <person name="Han S."/>
            <person name="Goodwin L.A."/>
            <person name="Han J."/>
            <person name="Woyke T."/>
            <person name="Pitluck S."/>
            <person name="Pennacchio L."/>
            <person name="Nolan M."/>
            <person name="Mikhailova N."/>
            <person name="Land M.L."/>
            <person name="Nesbo C.L."/>
            <person name="Gogarten J.P."/>
            <person name="Noll K.M."/>
        </authorList>
    </citation>
    <scope>NUCLEOTIDE SEQUENCE [LARGE SCALE GENOMIC DNA]</scope>
    <source>
        <strain evidence="2">ATCC BAA-1733 / DSM 21960 / TBF 19.5.1</strain>
    </source>
</reference>
<proteinExistence type="predicted"/>
<organism evidence="1 2">
    <name type="scientific">Kosmotoga olearia (strain ATCC BAA-1733 / DSM 21960 / TBF 19.5.1)</name>
    <dbReference type="NCBI Taxonomy" id="521045"/>
    <lineage>
        <taxon>Bacteria</taxon>
        <taxon>Thermotogati</taxon>
        <taxon>Thermotogota</taxon>
        <taxon>Thermotogae</taxon>
        <taxon>Kosmotogales</taxon>
        <taxon>Kosmotogaceae</taxon>
        <taxon>Kosmotoga</taxon>
    </lineage>
</organism>
<keyword evidence="2" id="KW-1185">Reference proteome</keyword>
<accession>C5CDH5</accession>
<reference evidence="1 2" key="1">
    <citation type="submission" date="2009-06" db="EMBL/GenBank/DDBJ databases">
        <title>Complete sequence of Thermotogales bacterium TBF 19.5.1.</title>
        <authorList>
            <consortium name="US DOE Joint Genome Institute"/>
            <person name="Lucas S."/>
            <person name="Copeland A."/>
            <person name="Lapidus A."/>
            <person name="Glavina del Rio T."/>
            <person name="Tice H."/>
            <person name="Bruce D."/>
            <person name="Goodwin L."/>
            <person name="Pitluck S."/>
            <person name="Chertkov O."/>
            <person name="Brettin T."/>
            <person name="Detter J.C."/>
            <person name="Han C."/>
            <person name="Schmutz J."/>
            <person name="Larimer F."/>
            <person name="Land M."/>
            <person name="Hauser L."/>
            <person name="Kyrpides N."/>
            <person name="Ovchinnikova G."/>
            <person name="Noll K."/>
        </authorList>
    </citation>
    <scope>NUCLEOTIDE SEQUENCE [LARGE SCALE GENOMIC DNA]</scope>
    <source>
        <strain evidence="2">ATCC BAA-1733 / DSM 21960 / TBF 19.5.1</strain>
    </source>
</reference>
<protein>
    <submittedName>
        <fullName evidence="1">Uncharacterized protein</fullName>
    </submittedName>
</protein>
<dbReference type="AlphaFoldDB" id="C5CDH5"/>
<gene>
    <name evidence="1" type="ordered locus">Kole_0334</name>
</gene>
<sequence>MSLSILSRFYFEASNLFQVDLFLRHYVSLAGNGVRFADANDAGLVMVVGYRLCVVRIFFKPQTPTL</sequence>
<evidence type="ECO:0000313" key="1">
    <source>
        <dbReference type="EMBL" id="ACR79059.1"/>
    </source>
</evidence>
<dbReference type="HOGENOM" id="CLU_2825474_0_0_0"/>
<dbReference type="EMBL" id="CP001634">
    <property type="protein sequence ID" value="ACR79059.1"/>
    <property type="molecule type" value="Genomic_DNA"/>
</dbReference>
<dbReference type="Proteomes" id="UP000002382">
    <property type="component" value="Chromosome"/>
</dbReference>
<evidence type="ECO:0000313" key="2">
    <source>
        <dbReference type="Proteomes" id="UP000002382"/>
    </source>
</evidence>